<keyword evidence="2" id="KW-1185">Reference proteome</keyword>
<proteinExistence type="predicted"/>
<comment type="caution">
    <text evidence="1">The sequence shown here is derived from an EMBL/GenBank/DDBJ whole genome shotgun (WGS) entry which is preliminary data.</text>
</comment>
<evidence type="ECO:0000313" key="1">
    <source>
        <dbReference type="EMBL" id="KAF2445523.1"/>
    </source>
</evidence>
<protein>
    <submittedName>
        <fullName evidence="1">Uncharacterized protein</fullName>
    </submittedName>
</protein>
<reference evidence="1" key="1">
    <citation type="journal article" date="2020" name="Stud. Mycol.">
        <title>101 Dothideomycetes genomes: a test case for predicting lifestyles and emergence of pathogens.</title>
        <authorList>
            <person name="Haridas S."/>
            <person name="Albert R."/>
            <person name="Binder M."/>
            <person name="Bloem J."/>
            <person name="Labutti K."/>
            <person name="Salamov A."/>
            <person name="Andreopoulos B."/>
            <person name="Baker S."/>
            <person name="Barry K."/>
            <person name="Bills G."/>
            <person name="Bluhm B."/>
            <person name="Cannon C."/>
            <person name="Castanera R."/>
            <person name="Culley D."/>
            <person name="Daum C."/>
            <person name="Ezra D."/>
            <person name="Gonzalez J."/>
            <person name="Henrissat B."/>
            <person name="Kuo A."/>
            <person name="Liang C."/>
            <person name="Lipzen A."/>
            <person name="Lutzoni F."/>
            <person name="Magnuson J."/>
            <person name="Mondo S."/>
            <person name="Nolan M."/>
            <person name="Ohm R."/>
            <person name="Pangilinan J."/>
            <person name="Park H.-J."/>
            <person name="Ramirez L."/>
            <person name="Alfaro M."/>
            <person name="Sun H."/>
            <person name="Tritt A."/>
            <person name="Yoshinaga Y."/>
            <person name="Zwiers L.-H."/>
            <person name="Turgeon B."/>
            <person name="Goodwin S."/>
            <person name="Spatafora J."/>
            <person name="Crous P."/>
            <person name="Grigoriev I."/>
        </authorList>
    </citation>
    <scope>NUCLEOTIDE SEQUENCE</scope>
    <source>
        <strain evidence="1">CBS 690.94</strain>
    </source>
</reference>
<dbReference type="AlphaFoldDB" id="A0A9P4UDL7"/>
<accession>A0A9P4UDL7</accession>
<dbReference type="OrthoDB" id="10386843at2759"/>
<dbReference type="Proteomes" id="UP000799764">
    <property type="component" value="Unassembled WGS sequence"/>
</dbReference>
<name>A0A9P4UDL7_9PLEO</name>
<gene>
    <name evidence="1" type="ORF">P171DRAFT_430930</name>
</gene>
<evidence type="ECO:0000313" key="2">
    <source>
        <dbReference type="Proteomes" id="UP000799764"/>
    </source>
</evidence>
<organism evidence="1 2">
    <name type="scientific">Karstenula rhodostoma CBS 690.94</name>
    <dbReference type="NCBI Taxonomy" id="1392251"/>
    <lineage>
        <taxon>Eukaryota</taxon>
        <taxon>Fungi</taxon>
        <taxon>Dikarya</taxon>
        <taxon>Ascomycota</taxon>
        <taxon>Pezizomycotina</taxon>
        <taxon>Dothideomycetes</taxon>
        <taxon>Pleosporomycetidae</taxon>
        <taxon>Pleosporales</taxon>
        <taxon>Massarineae</taxon>
        <taxon>Didymosphaeriaceae</taxon>
        <taxon>Karstenula</taxon>
    </lineage>
</organism>
<dbReference type="EMBL" id="MU001499">
    <property type="protein sequence ID" value="KAF2445523.1"/>
    <property type="molecule type" value="Genomic_DNA"/>
</dbReference>
<sequence length="68" mass="7343">MQAAGVHLVSFFAILGDLMRDWRNPLPGVAKVVPVIDKYMPAYGFLMRGHASAILQNGTVLPGSGEFI</sequence>